<protein>
    <submittedName>
        <fullName evidence="2">Uncharacterized protein</fullName>
    </submittedName>
</protein>
<keyword evidence="3" id="KW-1185">Reference proteome</keyword>
<name>A0A1H0S213_9MICO</name>
<dbReference type="AlphaFoldDB" id="A0A1H0S213"/>
<proteinExistence type="predicted"/>
<keyword evidence="1" id="KW-1133">Transmembrane helix</keyword>
<evidence type="ECO:0000313" key="3">
    <source>
        <dbReference type="Proteomes" id="UP000199077"/>
    </source>
</evidence>
<reference evidence="3" key="1">
    <citation type="submission" date="2016-10" db="EMBL/GenBank/DDBJ databases">
        <authorList>
            <person name="Varghese N."/>
            <person name="Submissions S."/>
        </authorList>
    </citation>
    <scope>NUCLEOTIDE SEQUENCE [LARGE SCALE GENOMIC DNA]</scope>
    <source>
        <strain evidence="3">DSM 22329</strain>
    </source>
</reference>
<feature type="transmembrane region" description="Helical" evidence="1">
    <location>
        <begin position="51"/>
        <end position="72"/>
    </location>
</feature>
<keyword evidence="1" id="KW-0812">Transmembrane</keyword>
<accession>A0A1H0S213</accession>
<evidence type="ECO:0000313" key="2">
    <source>
        <dbReference type="EMBL" id="SDP35655.1"/>
    </source>
</evidence>
<evidence type="ECO:0000256" key="1">
    <source>
        <dbReference type="SAM" id="Phobius"/>
    </source>
</evidence>
<dbReference type="STRING" id="443156.SAMN04489867_2176"/>
<feature type="transmembrane region" description="Helical" evidence="1">
    <location>
        <begin position="12"/>
        <end position="39"/>
    </location>
</feature>
<organism evidence="2 3">
    <name type="scientific">Pedococcus dokdonensis</name>
    <dbReference type="NCBI Taxonomy" id="443156"/>
    <lineage>
        <taxon>Bacteria</taxon>
        <taxon>Bacillati</taxon>
        <taxon>Actinomycetota</taxon>
        <taxon>Actinomycetes</taxon>
        <taxon>Micrococcales</taxon>
        <taxon>Intrasporangiaceae</taxon>
        <taxon>Pedococcus</taxon>
    </lineage>
</organism>
<dbReference type="EMBL" id="LT629711">
    <property type="protein sequence ID" value="SDP35655.1"/>
    <property type="molecule type" value="Genomic_DNA"/>
</dbReference>
<keyword evidence="1" id="KW-0472">Membrane</keyword>
<dbReference type="RefSeq" id="WP_091785150.1">
    <property type="nucleotide sequence ID" value="NZ_LT629711.1"/>
</dbReference>
<gene>
    <name evidence="2" type="ORF">SAMN04489867_2176</name>
</gene>
<sequence>MDGGAQAERGSGALVKCLVGGFALGVVAAALLVLLPAVISGDWYEWSDSAIYLGLPLLALGTLGGALLGRVLTTGQRKAGPGTSAR</sequence>
<dbReference type="Proteomes" id="UP000199077">
    <property type="component" value="Chromosome I"/>
</dbReference>